<dbReference type="SUPFAM" id="SSF53271">
    <property type="entry name" value="PRTase-like"/>
    <property type="match status" value="1"/>
</dbReference>
<evidence type="ECO:0000313" key="2">
    <source>
        <dbReference type="EMBL" id="SVC28851.1"/>
    </source>
</evidence>
<dbReference type="InterPro" id="IPR029057">
    <property type="entry name" value="PRTase-like"/>
</dbReference>
<dbReference type="PANTHER" id="PTHR43218">
    <property type="entry name" value="PHOSPHORIBOSYLTRANSFERASE-RELATED"/>
    <property type="match status" value="1"/>
</dbReference>
<dbReference type="PANTHER" id="PTHR43218:SF1">
    <property type="entry name" value="PHOSPHORIBOSYLTRANSFERASE"/>
    <property type="match status" value="1"/>
</dbReference>
<feature type="domain" description="Phosphoribosyltransferase" evidence="1">
    <location>
        <begin position="66"/>
        <end position="180"/>
    </location>
</feature>
<dbReference type="AlphaFoldDB" id="A0A382L1T9"/>
<reference evidence="2" key="1">
    <citation type="submission" date="2018-05" db="EMBL/GenBank/DDBJ databases">
        <authorList>
            <person name="Lanie J.A."/>
            <person name="Ng W.-L."/>
            <person name="Kazmierczak K.M."/>
            <person name="Andrzejewski T.M."/>
            <person name="Davidsen T.M."/>
            <person name="Wayne K.J."/>
            <person name="Tettelin H."/>
            <person name="Glass J.I."/>
            <person name="Rusch D."/>
            <person name="Podicherti R."/>
            <person name="Tsui H.-C.T."/>
            <person name="Winkler M.E."/>
        </authorList>
    </citation>
    <scope>NUCLEOTIDE SEQUENCE</scope>
</reference>
<dbReference type="EMBL" id="UINC01083287">
    <property type="protein sequence ID" value="SVC28851.1"/>
    <property type="molecule type" value="Genomic_DNA"/>
</dbReference>
<evidence type="ECO:0000259" key="1">
    <source>
        <dbReference type="Pfam" id="PF00156"/>
    </source>
</evidence>
<organism evidence="2">
    <name type="scientific">marine metagenome</name>
    <dbReference type="NCBI Taxonomy" id="408172"/>
    <lineage>
        <taxon>unclassified sequences</taxon>
        <taxon>metagenomes</taxon>
        <taxon>ecological metagenomes</taxon>
    </lineage>
</organism>
<sequence>MAWGETFTDEFYDLKIAGLTRKLPKVKINDELAIASFVMFGDTILIEKCALQLSIHPDFPKEVDAIDVLVCPEAKAIPLIHALARVLHLDYVVARKSVKGYMSDPMIEKVQSITTIGAQTLVLDRCDVEKLEGKKVCIIDDVVSTGGSIIGLQNMLETINCNVVCKATVLLEEAGYDKDDLVYLEKLPIFKLN</sequence>
<proteinExistence type="predicted"/>
<dbReference type="Pfam" id="PF00156">
    <property type="entry name" value="Pribosyltran"/>
    <property type="match status" value="1"/>
</dbReference>
<dbReference type="NCBIfam" id="NF005592">
    <property type="entry name" value="PRK07322.1"/>
    <property type="match status" value="1"/>
</dbReference>
<dbReference type="Gene3D" id="3.40.50.2020">
    <property type="match status" value="1"/>
</dbReference>
<gene>
    <name evidence="2" type="ORF">METZ01_LOCUS281705</name>
</gene>
<name>A0A382L1T9_9ZZZZ</name>
<dbReference type="InterPro" id="IPR000836">
    <property type="entry name" value="PRTase_dom"/>
</dbReference>
<dbReference type="CDD" id="cd06223">
    <property type="entry name" value="PRTases_typeI"/>
    <property type="match status" value="1"/>
</dbReference>
<protein>
    <recommendedName>
        <fullName evidence="1">Phosphoribosyltransferase domain-containing protein</fullName>
    </recommendedName>
</protein>
<accession>A0A382L1T9</accession>